<sequence length="59" mass="6466">MKAGDAGAHARPGGEPHLRPRHVHTAHATRSRHAPTAQPRPGRKGKVLKENTLSIHQKR</sequence>
<accession>A0A5B7G8E4</accession>
<dbReference type="EMBL" id="VSRR010011952">
    <property type="protein sequence ID" value="MPC53879.1"/>
    <property type="molecule type" value="Genomic_DNA"/>
</dbReference>
<gene>
    <name evidence="2" type="ORF">E2C01_047782</name>
</gene>
<feature type="region of interest" description="Disordered" evidence="1">
    <location>
        <begin position="1"/>
        <end position="59"/>
    </location>
</feature>
<evidence type="ECO:0000313" key="2">
    <source>
        <dbReference type="EMBL" id="MPC53879.1"/>
    </source>
</evidence>
<protein>
    <submittedName>
        <fullName evidence="2">Uncharacterized protein</fullName>
    </submittedName>
</protein>
<dbReference type="Proteomes" id="UP000324222">
    <property type="component" value="Unassembled WGS sequence"/>
</dbReference>
<evidence type="ECO:0000256" key="1">
    <source>
        <dbReference type="SAM" id="MobiDB-lite"/>
    </source>
</evidence>
<reference evidence="2 3" key="1">
    <citation type="submission" date="2019-05" db="EMBL/GenBank/DDBJ databases">
        <title>Another draft genome of Portunus trituberculatus and its Hox gene families provides insights of decapod evolution.</title>
        <authorList>
            <person name="Jeong J.-H."/>
            <person name="Song I."/>
            <person name="Kim S."/>
            <person name="Choi T."/>
            <person name="Kim D."/>
            <person name="Ryu S."/>
            <person name="Kim W."/>
        </authorList>
    </citation>
    <scope>NUCLEOTIDE SEQUENCE [LARGE SCALE GENOMIC DNA]</scope>
    <source>
        <tissue evidence="2">Muscle</tissue>
    </source>
</reference>
<comment type="caution">
    <text evidence="2">The sequence shown here is derived from an EMBL/GenBank/DDBJ whole genome shotgun (WGS) entry which is preliminary data.</text>
</comment>
<feature type="compositionally biased region" description="Basic residues" evidence="1">
    <location>
        <begin position="19"/>
        <end position="33"/>
    </location>
</feature>
<proteinExistence type="predicted"/>
<keyword evidence="3" id="KW-1185">Reference proteome</keyword>
<organism evidence="2 3">
    <name type="scientific">Portunus trituberculatus</name>
    <name type="common">Swimming crab</name>
    <name type="synonym">Neptunus trituberculatus</name>
    <dbReference type="NCBI Taxonomy" id="210409"/>
    <lineage>
        <taxon>Eukaryota</taxon>
        <taxon>Metazoa</taxon>
        <taxon>Ecdysozoa</taxon>
        <taxon>Arthropoda</taxon>
        <taxon>Crustacea</taxon>
        <taxon>Multicrustacea</taxon>
        <taxon>Malacostraca</taxon>
        <taxon>Eumalacostraca</taxon>
        <taxon>Eucarida</taxon>
        <taxon>Decapoda</taxon>
        <taxon>Pleocyemata</taxon>
        <taxon>Brachyura</taxon>
        <taxon>Eubrachyura</taxon>
        <taxon>Portunoidea</taxon>
        <taxon>Portunidae</taxon>
        <taxon>Portuninae</taxon>
        <taxon>Portunus</taxon>
    </lineage>
</organism>
<name>A0A5B7G8E4_PORTR</name>
<evidence type="ECO:0000313" key="3">
    <source>
        <dbReference type="Proteomes" id="UP000324222"/>
    </source>
</evidence>
<dbReference type="AlphaFoldDB" id="A0A5B7G8E4"/>